<dbReference type="PANTHER" id="PTHR42852:SF1">
    <property type="entry name" value="THIOREDOXIN-LIKE PROTEIN YNEN"/>
    <property type="match status" value="1"/>
</dbReference>
<dbReference type="InterPro" id="IPR036249">
    <property type="entry name" value="Thioredoxin-like_sf"/>
</dbReference>
<dbReference type="SUPFAM" id="SSF52833">
    <property type="entry name" value="Thioredoxin-like"/>
    <property type="match status" value="1"/>
</dbReference>
<keyword evidence="4" id="KW-1185">Reference proteome</keyword>
<dbReference type="PROSITE" id="PS00194">
    <property type="entry name" value="THIOREDOXIN_1"/>
    <property type="match status" value="1"/>
</dbReference>
<dbReference type="PANTHER" id="PTHR42852">
    <property type="entry name" value="THIOL:DISULFIDE INTERCHANGE PROTEIN DSBE"/>
    <property type="match status" value="1"/>
</dbReference>
<sequence>MIKKIVAGIAAIFITLVVVDQLFIQDLLTSIEQKNSNKSTENSQDFADAVAMSEDEGLQVGKKAPDFTLKTYNGKTVKLSDLKGKRVLLNFWASWCGPCEEEMPVMQKVYEELKEDQVEFVAVNMTIGKETIESATQFVKQFGLTFPVPLDIEGEVMKLYEVYGLPTSYFIDSDGVIRAKYFGPMEEKFMKEELTKLK</sequence>
<feature type="domain" description="Thioredoxin" evidence="2">
    <location>
        <begin position="58"/>
        <end position="198"/>
    </location>
</feature>
<evidence type="ECO:0000313" key="4">
    <source>
        <dbReference type="Proteomes" id="UP001208656"/>
    </source>
</evidence>
<dbReference type="Pfam" id="PF00578">
    <property type="entry name" value="AhpC-TSA"/>
    <property type="match status" value="1"/>
</dbReference>
<organism evidence="3 4">
    <name type="scientific">Pallidibacillus thermolactis</name>
    <dbReference type="NCBI Taxonomy" id="251051"/>
    <lineage>
        <taxon>Bacteria</taxon>
        <taxon>Bacillati</taxon>
        <taxon>Bacillota</taxon>
        <taxon>Bacilli</taxon>
        <taxon>Bacillales</taxon>
        <taxon>Bacillaceae</taxon>
        <taxon>Pallidibacillus</taxon>
    </lineage>
</organism>
<dbReference type="Gene3D" id="3.40.30.10">
    <property type="entry name" value="Glutaredoxin"/>
    <property type="match status" value="1"/>
</dbReference>
<name>A0ABT2WJ68_9BACI</name>
<dbReference type="InterPro" id="IPR013766">
    <property type="entry name" value="Thioredoxin_domain"/>
</dbReference>
<reference evidence="3 4" key="1">
    <citation type="submission" date="2022-10" db="EMBL/GenBank/DDBJ databases">
        <title>Description of Fervidibacillus gen. nov. in the family Fervidibacillaceae fam. nov. with two species, Fervidibacillus albus sp. nov., and Fervidibacillus halotolerans sp. nov., isolated from tidal flat sediments.</title>
        <authorList>
            <person name="Kwon K.K."/>
            <person name="Yang S.-H."/>
        </authorList>
    </citation>
    <scope>NUCLEOTIDE SEQUENCE [LARGE SCALE GENOMIC DNA]</scope>
    <source>
        <strain evidence="3 4">DSM 23332</strain>
    </source>
</reference>
<dbReference type="InterPro" id="IPR050553">
    <property type="entry name" value="Thioredoxin_ResA/DsbE_sf"/>
</dbReference>
<dbReference type="CDD" id="cd02966">
    <property type="entry name" value="TlpA_like_family"/>
    <property type="match status" value="1"/>
</dbReference>
<dbReference type="InterPro" id="IPR000866">
    <property type="entry name" value="AhpC/TSA"/>
</dbReference>
<dbReference type="EMBL" id="JAOUSE010000073">
    <property type="protein sequence ID" value="MCU9595743.1"/>
    <property type="molecule type" value="Genomic_DNA"/>
</dbReference>
<dbReference type="RefSeq" id="WP_173658244.1">
    <property type="nucleotide sequence ID" value="NZ_JAOUSE010000073.1"/>
</dbReference>
<gene>
    <name evidence="3" type="ORF">OEV82_15055</name>
</gene>
<dbReference type="PROSITE" id="PS51352">
    <property type="entry name" value="THIOREDOXIN_2"/>
    <property type="match status" value="1"/>
</dbReference>
<comment type="caution">
    <text evidence="3">The sequence shown here is derived from an EMBL/GenBank/DDBJ whole genome shotgun (WGS) entry which is preliminary data.</text>
</comment>
<dbReference type="Proteomes" id="UP001208656">
    <property type="component" value="Unassembled WGS sequence"/>
</dbReference>
<evidence type="ECO:0000259" key="2">
    <source>
        <dbReference type="PROSITE" id="PS51352"/>
    </source>
</evidence>
<keyword evidence="1" id="KW-1015">Disulfide bond</keyword>
<proteinExistence type="predicted"/>
<protein>
    <submittedName>
        <fullName evidence="3">TlpA family protein disulfide reductase</fullName>
    </submittedName>
</protein>
<evidence type="ECO:0000313" key="3">
    <source>
        <dbReference type="EMBL" id="MCU9595743.1"/>
    </source>
</evidence>
<dbReference type="InterPro" id="IPR017937">
    <property type="entry name" value="Thioredoxin_CS"/>
</dbReference>
<evidence type="ECO:0000256" key="1">
    <source>
        <dbReference type="ARBA" id="ARBA00023157"/>
    </source>
</evidence>
<accession>A0ABT2WJ68</accession>